<protein>
    <recommendedName>
        <fullName evidence="2">Methyltransferase domain-containing protein</fullName>
    </recommendedName>
</protein>
<organism evidence="1">
    <name type="scientific">Dunaliella tertiolecta</name>
    <name type="common">Green alga</name>
    <dbReference type="NCBI Taxonomy" id="3047"/>
    <lineage>
        <taxon>Eukaryota</taxon>
        <taxon>Viridiplantae</taxon>
        <taxon>Chlorophyta</taxon>
        <taxon>core chlorophytes</taxon>
        <taxon>Chlorophyceae</taxon>
        <taxon>CS clade</taxon>
        <taxon>Chlamydomonadales</taxon>
        <taxon>Dunaliellaceae</taxon>
        <taxon>Dunaliella</taxon>
    </lineage>
</organism>
<sequence length="193" mass="20455">MASAVSAVLRSKLSGYARTCGSAQRGQPSIQCRPCFRTSATLNMCGLAHVAWKQVLEPGDLAVDLTCGNGLDTLFLAEAVGPKGTVFAIDIQQCAVDSTRELLEQKLEDDCRPETHLHCTCHSRLLEVLGQTHVGSAKVIALNLGYLPGADKSLATTVSSTQQAVEAALQVRGLIRVAASALPLCHTCQLNLQ</sequence>
<dbReference type="AlphaFoldDB" id="A0A7S3VI69"/>
<dbReference type="SUPFAM" id="SSF53335">
    <property type="entry name" value="S-adenosyl-L-methionine-dependent methyltransferases"/>
    <property type="match status" value="1"/>
</dbReference>
<dbReference type="PANTHER" id="PTHR35276">
    <property type="entry name" value="S-ADENOSYL-L-METHIONINE-DEPENDENT METHYLTRANSFERASES SUPERFAMILY PROTEIN"/>
    <property type="match status" value="1"/>
</dbReference>
<accession>A0A7S3VI69</accession>
<name>A0A7S3VI69_DUNTE</name>
<proteinExistence type="predicted"/>
<evidence type="ECO:0000313" key="1">
    <source>
        <dbReference type="EMBL" id="CAE0487184.1"/>
    </source>
</evidence>
<gene>
    <name evidence="1" type="ORF">DTER00134_LOCUS2230</name>
</gene>
<dbReference type="Pfam" id="PF06962">
    <property type="entry name" value="rRNA_methylase"/>
    <property type="match status" value="1"/>
</dbReference>
<dbReference type="InterPro" id="IPR010719">
    <property type="entry name" value="MnmM_MeTrfase"/>
</dbReference>
<reference evidence="1" key="1">
    <citation type="submission" date="2021-01" db="EMBL/GenBank/DDBJ databases">
        <authorList>
            <person name="Corre E."/>
            <person name="Pelletier E."/>
            <person name="Niang G."/>
            <person name="Scheremetjew M."/>
            <person name="Finn R."/>
            <person name="Kale V."/>
            <person name="Holt S."/>
            <person name="Cochrane G."/>
            <person name="Meng A."/>
            <person name="Brown T."/>
            <person name="Cohen L."/>
        </authorList>
    </citation>
    <scope>NUCLEOTIDE SEQUENCE</scope>
    <source>
        <strain evidence="1">CCMP1320</strain>
    </source>
</reference>
<dbReference type="Gene3D" id="3.40.50.150">
    <property type="entry name" value="Vaccinia Virus protein VP39"/>
    <property type="match status" value="1"/>
</dbReference>
<dbReference type="PANTHER" id="PTHR35276:SF1">
    <property type="entry name" value="TRNA (MNM(5)S(2)U34)-METHYLTRANSFERASE, CHLOROPLASTIC"/>
    <property type="match status" value="1"/>
</dbReference>
<dbReference type="InterPro" id="IPR029063">
    <property type="entry name" value="SAM-dependent_MTases_sf"/>
</dbReference>
<dbReference type="EMBL" id="HBIP01004597">
    <property type="protein sequence ID" value="CAE0487184.1"/>
    <property type="molecule type" value="Transcribed_RNA"/>
</dbReference>
<evidence type="ECO:0008006" key="2">
    <source>
        <dbReference type="Google" id="ProtNLM"/>
    </source>
</evidence>